<keyword evidence="1" id="KW-0813">Transport</keyword>
<dbReference type="Gene3D" id="3.40.50.1000">
    <property type="entry name" value="HAD superfamily/HAD-like"/>
    <property type="match status" value="1"/>
</dbReference>
<comment type="subcellular location">
    <subcellularLocation>
        <location evidence="1">Mitochondrion inner membrane</location>
        <topology evidence="1">Single-pass membrane protein</topology>
    </subcellularLocation>
</comment>
<dbReference type="CDD" id="cd07521">
    <property type="entry name" value="HAD_FCP1-like"/>
    <property type="match status" value="1"/>
</dbReference>
<dbReference type="PANTHER" id="PTHR12210">
    <property type="entry name" value="DULLARD PROTEIN PHOSPHATASE"/>
    <property type="match status" value="1"/>
</dbReference>
<gene>
    <name evidence="3" type="ORF">Ae201684_002743</name>
</gene>
<dbReference type="VEuPathDB" id="FungiDB:AeMF1_016014"/>
<keyword evidence="1" id="KW-0653">Protein transport</keyword>
<evidence type="ECO:0000313" key="4">
    <source>
        <dbReference type="Proteomes" id="UP000481153"/>
    </source>
</evidence>
<dbReference type="EMBL" id="VJMJ01000029">
    <property type="protein sequence ID" value="KAF0742342.1"/>
    <property type="molecule type" value="Genomic_DNA"/>
</dbReference>
<evidence type="ECO:0000313" key="3">
    <source>
        <dbReference type="EMBL" id="KAF0742342.1"/>
    </source>
</evidence>
<evidence type="ECO:0000256" key="1">
    <source>
        <dbReference type="RuleBase" id="RU365079"/>
    </source>
</evidence>
<proteinExistence type="inferred from homology"/>
<keyword evidence="1" id="KW-0809">Transit peptide</keyword>
<accession>A0A6G0XPE0</accession>
<keyword evidence="1" id="KW-0496">Mitochondrion</keyword>
<protein>
    <recommendedName>
        <fullName evidence="1">Mitochondrial import inner membrane translocase subunit TIM50</fullName>
    </recommendedName>
</protein>
<dbReference type="InterPro" id="IPR050365">
    <property type="entry name" value="TIM50"/>
</dbReference>
<dbReference type="GO" id="GO:0005744">
    <property type="term" value="C:TIM23 mitochondrial import inner membrane translocase complex"/>
    <property type="evidence" value="ECO:0007669"/>
    <property type="project" value="UniProtKB-UniRule"/>
</dbReference>
<dbReference type="InterPro" id="IPR004274">
    <property type="entry name" value="FCP1_dom"/>
</dbReference>
<comment type="subunit">
    <text evidence="1">Component of the TIM23 complex.</text>
</comment>
<keyword evidence="1" id="KW-0811">Translocation</keyword>
<feature type="domain" description="FCP1 homology" evidence="2">
    <location>
        <begin position="181"/>
        <end position="343"/>
    </location>
</feature>
<comment type="function">
    <text evidence="1">Essential component of the TIM23 complex, a complex that mediates the translocation of transit peptide-containing proteins across the mitochondrial inner membrane.</text>
</comment>
<dbReference type="SUPFAM" id="SSF56784">
    <property type="entry name" value="HAD-like"/>
    <property type="match status" value="1"/>
</dbReference>
<dbReference type="GO" id="GO:0015031">
    <property type="term" value="P:protein transport"/>
    <property type="evidence" value="ECO:0007669"/>
    <property type="project" value="UniProtKB-KW"/>
</dbReference>
<dbReference type="InterPro" id="IPR036412">
    <property type="entry name" value="HAD-like_sf"/>
</dbReference>
<comment type="similarity">
    <text evidence="1">Belongs to the TIM50 family.</text>
</comment>
<reference evidence="3 4" key="1">
    <citation type="submission" date="2019-07" db="EMBL/GenBank/DDBJ databases">
        <title>Genomics analysis of Aphanomyces spp. identifies a new class of oomycete effector associated with host adaptation.</title>
        <authorList>
            <person name="Gaulin E."/>
        </authorList>
    </citation>
    <scope>NUCLEOTIDE SEQUENCE [LARGE SCALE GENOMIC DNA]</scope>
    <source>
        <strain evidence="3 4">ATCC 201684</strain>
    </source>
</reference>
<name>A0A6G0XPE0_9STRA</name>
<evidence type="ECO:0000259" key="2">
    <source>
        <dbReference type="PROSITE" id="PS50969"/>
    </source>
</evidence>
<dbReference type="Pfam" id="PF03031">
    <property type="entry name" value="NIF"/>
    <property type="match status" value="1"/>
</dbReference>
<dbReference type="AlphaFoldDB" id="A0A6G0XPE0"/>
<comment type="caution">
    <text evidence="3">The sequence shown here is derived from an EMBL/GenBank/DDBJ whole genome shotgun (WGS) entry which is preliminary data.</text>
</comment>
<organism evidence="3 4">
    <name type="scientific">Aphanomyces euteiches</name>
    <dbReference type="NCBI Taxonomy" id="100861"/>
    <lineage>
        <taxon>Eukaryota</taxon>
        <taxon>Sar</taxon>
        <taxon>Stramenopiles</taxon>
        <taxon>Oomycota</taxon>
        <taxon>Saprolegniomycetes</taxon>
        <taxon>Saprolegniales</taxon>
        <taxon>Verrucalvaceae</taxon>
        <taxon>Aphanomyces</taxon>
    </lineage>
</organism>
<keyword evidence="4" id="KW-1185">Reference proteome</keyword>
<dbReference type="PROSITE" id="PS50969">
    <property type="entry name" value="FCP1"/>
    <property type="match status" value="1"/>
</dbReference>
<sequence length="372" mass="43040">MDRTTDGTPEERPTDVGMWIEETWHNVLRLFCWKHLDVWDDLTQASDASRVDHALIATSESPRIFFLVDDHPIRSMEIHTGDSINELHHLVLLVIKLDRAIERREMQATVLGRYWIDCIHAALTAKVKANESLPIEQSQRIIATLRATIASKDLTMDSTWRGWLDKEFKSILRLGMLSQPLSLQRKCLVLDLDRTIWFRSFRTLPSADFVATLQMTHRKTSRVVHVSVRPGVQHLLESLSPHYDIVVFTASDRKFTESLIDHIDPDKLIQCRLYRDSCRLFPETGELIKDLTLLRRNLKNVVLVDDNPHVCGHHSANAWICSQYHGDKKDTELYHITNHLQRLRYVEDIRQYLNTGSPKMEQQPTVAKSTAA</sequence>
<dbReference type="SMART" id="SM00577">
    <property type="entry name" value="CPDc"/>
    <property type="match status" value="1"/>
</dbReference>
<dbReference type="Proteomes" id="UP000481153">
    <property type="component" value="Unassembled WGS sequence"/>
</dbReference>
<dbReference type="InterPro" id="IPR023214">
    <property type="entry name" value="HAD_sf"/>
</dbReference>